<name>A0A134B9V2_9PORP</name>
<dbReference type="AlphaFoldDB" id="A0A134B9V2"/>
<evidence type="ECO:0000313" key="3">
    <source>
        <dbReference type="Proteomes" id="UP000070224"/>
    </source>
</evidence>
<sequence>MYSGTKIAKASHLHPYTREDSPLIEGKEARPITQISLIQRRKKCYPREEKGALP</sequence>
<evidence type="ECO:0000256" key="1">
    <source>
        <dbReference type="SAM" id="MobiDB-lite"/>
    </source>
</evidence>
<feature type="compositionally biased region" description="Basic and acidic residues" evidence="1">
    <location>
        <begin position="16"/>
        <end position="28"/>
    </location>
</feature>
<reference evidence="3" key="1">
    <citation type="submission" date="2016-01" db="EMBL/GenBank/DDBJ databases">
        <authorList>
            <person name="Mitreva M."/>
            <person name="Pepin K.H."/>
            <person name="Mihindukulasuriya K.A."/>
            <person name="Fulton R."/>
            <person name="Fronick C."/>
            <person name="O'Laughlin M."/>
            <person name="Miner T."/>
            <person name="Herter B."/>
            <person name="Rosa B.A."/>
            <person name="Cordes M."/>
            <person name="Tomlinson C."/>
            <person name="Wollam A."/>
            <person name="Palsikar V.B."/>
            <person name="Mardis E.R."/>
            <person name="Wilson R.K."/>
        </authorList>
    </citation>
    <scope>NUCLEOTIDE SEQUENCE [LARGE SCALE GENOMIC DNA]</scope>
    <source>
        <strain evidence="3">KA00683</strain>
    </source>
</reference>
<proteinExistence type="predicted"/>
<dbReference type="Proteomes" id="UP000070224">
    <property type="component" value="Unassembled WGS sequence"/>
</dbReference>
<feature type="region of interest" description="Disordered" evidence="1">
    <location>
        <begin position="1"/>
        <end position="28"/>
    </location>
</feature>
<keyword evidence="3" id="KW-1185">Reference proteome</keyword>
<accession>A0A134B9V2</accession>
<dbReference type="PATRIC" id="fig|322095.3.peg.821"/>
<comment type="caution">
    <text evidence="2">The sequence shown here is derived from an EMBL/GenBank/DDBJ whole genome shotgun (WGS) entry which is preliminary data.</text>
</comment>
<organism evidence="2 3">
    <name type="scientific">Porphyromonas somerae</name>
    <dbReference type="NCBI Taxonomy" id="322095"/>
    <lineage>
        <taxon>Bacteria</taxon>
        <taxon>Pseudomonadati</taxon>
        <taxon>Bacteroidota</taxon>
        <taxon>Bacteroidia</taxon>
        <taxon>Bacteroidales</taxon>
        <taxon>Porphyromonadaceae</taxon>
        <taxon>Porphyromonas</taxon>
    </lineage>
</organism>
<protein>
    <submittedName>
        <fullName evidence="2">Uncharacterized protein</fullName>
    </submittedName>
</protein>
<gene>
    <name evidence="2" type="ORF">HMPREF3185_00834</name>
</gene>
<dbReference type="EMBL" id="LSDK01000057">
    <property type="protein sequence ID" value="KXB76723.1"/>
    <property type="molecule type" value="Genomic_DNA"/>
</dbReference>
<evidence type="ECO:0000313" key="2">
    <source>
        <dbReference type="EMBL" id="KXB76723.1"/>
    </source>
</evidence>